<comment type="pathway">
    <text evidence="27">Glycan biosynthesis.</text>
</comment>
<keyword evidence="17" id="KW-0735">Signal-anchor</keyword>
<comment type="catalytic activity">
    <reaction evidence="24">
        <text>Preferential cleavage: (Ac)2-L-Lys-D-Ala-|-D-Ala. Also transpeptidation of peptidyl-alanyl moieties that are N-acyl substituents of D-alanine.</text>
        <dbReference type="EC" id="3.4.16.4"/>
    </reaction>
</comment>
<dbReference type="CAZy" id="GT51">
    <property type="family name" value="Glycosyltransferase Family 51"/>
</dbReference>
<dbReference type="InterPro" id="IPR012340">
    <property type="entry name" value="NA-bd_OB-fold"/>
</dbReference>
<keyword evidence="9" id="KW-0997">Cell inner membrane</keyword>
<dbReference type="EMBL" id="CP000544">
    <property type="protein sequence ID" value="ABM63017.1"/>
    <property type="molecule type" value="Genomic_DNA"/>
</dbReference>
<evidence type="ECO:0000256" key="24">
    <source>
        <dbReference type="ARBA" id="ARBA00034000"/>
    </source>
</evidence>
<dbReference type="GO" id="GO:0009002">
    <property type="term" value="F:serine-type D-Ala-D-Ala carboxypeptidase activity"/>
    <property type="evidence" value="ECO:0007669"/>
    <property type="project" value="UniProtKB-EC"/>
</dbReference>
<dbReference type="PANTHER" id="PTHR32282:SF27">
    <property type="entry name" value="PENICILLIN-BINDING PROTEIN 1A"/>
    <property type="match status" value="1"/>
</dbReference>
<evidence type="ECO:0000256" key="25">
    <source>
        <dbReference type="ARBA" id="ARBA00044770"/>
    </source>
</evidence>
<dbReference type="GO" id="GO:0006508">
    <property type="term" value="P:proteolysis"/>
    <property type="evidence" value="ECO:0007669"/>
    <property type="project" value="UniProtKB-KW"/>
</dbReference>
<dbReference type="RefSeq" id="WP_011815039.1">
    <property type="nucleotide sequence ID" value="NC_008789.1"/>
</dbReference>
<comment type="similarity">
    <text evidence="5">In the N-terminal section; belongs to the glycosyltransferase 51 family.</text>
</comment>
<keyword evidence="12 32" id="KW-0328">Glycosyltransferase</keyword>
<evidence type="ECO:0000313" key="32">
    <source>
        <dbReference type="EMBL" id="ABM63017.1"/>
    </source>
</evidence>
<protein>
    <recommendedName>
        <fullName evidence="7">Penicillin-binding protein 1A</fullName>
        <ecNumber evidence="25">2.4.99.28</ecNumber>
        <ecNumber evidence="6">3.4.16.4</ecNumber>
    </recommendedName>
</protein>
<name>A1WZA5_HALHL</name>
<dbReference type="GO" id="GO:0008360">
    <property type="term" value="P:regulation of cell shape"/>
    <property type="evidence" value="ECO:0007669"/>
    <property type="project" value="UniProtKB-KW"/>
</dbReference>
<evidence type="ECO:0000256" key="11">
    <source>
        <dbReference type="ARBA" id="ARBA00022670"/>
    </source>
</evidence>
<organism evidence="32 33">
    <name type="scientific">Halorhodospira halophila (strain DSM 244 / SL1)</name>
    <name type="common">Ectothiorhodospira halophila (strain DSM 244 / SL1)</name>
    <dbReference type="NCBI Taxonomy" id="349124"/>
    <lineage>
        <taxon>Bacteria</taxon>
        <taxon>Pseudomonadati</taxon>
        <taxon>Pseudomonadota</taxon>
        <taxon>Gammaproteobacteria</taxon>
        <taxon>Chromatiales</taxon>
        <taxon>Ectothiorhodospiraceae</taxon>
        <taxon>Halorhodospira</taxon>
    </lineage>
</organism>
<feature type="region of interest" description="Disordered" evidence="28">
    <location>
        <begin position="758"/>
        <end position="803"/>
    </location>
</feature>
<evidence type="ECO:0000256" key="16">
    <source>
        <dbReference type="ARBA" id="ARBA00022960"/>
    </source>
</evidence>
<comment type="catalytic activity">
    <reaction evidence="26">
        <text>[GlcNAc-(1-&gt;4)-Mur2Ac(oyl-L-Ala-gamma-D-Glu-L-Lys-D-Ala-D-Ala)](n)-di-trans,octa-cis-undecaprenyl diphosphate + beta-D-GlcNAc-(1-&gt;4)-Mur2Ac(oyl-L-Ala-gamma-D-Glu-L-Lys-D-Ala-D-Ala)-di-trans,octa-cis-undecaprenyl diphosphate = [GlcNAc-(1-&gt;4)-Mur2Ac(oyl-L-Ala-gamma-D-Glu-L-Lys-D-Ala-D-Ala)](n+1)-di-trans,octa-cis-undecaprenyl diphosphate + di-trans,octa-cis-undecaprenyl diphosphate + H(+)</text>
        <dbReference type="Rhea" id="RHEA:23708"/>
        <dbReference type="Rhea" id="RHEA-COMP:9602"/>
        <dbReference type="Rhea" id="RHEA-COMP:9603"/>
        <dbReference type="ChEBI" id="CHEBI:15378"/>
        <dbReference type="ChEBI" id="CHEBI:58405"/>
        <dbReference type="ChEBI" id="CHEBI:60033"/>
        <dbReference type="ChEBI" id="CHEBI:78435"/>
        <dbReference type="EC" id="2.4.99.28"/>
    </reaction>
</comment>
<dbReference type="PANTHER" id="PTHR32282">
    <property type="entry name" value="BINDING PROTEIN TRANSPEPTIDASE, PUTATIVE-RELATED"/>
    <property type="match status" value="1"/>
</dbReference>
<evidence type="ECO:0000256" key="19">
    <source>
        <dbReference type="ARBA" id="ARBA00022989"/>
    </source>
</evidence>
<evidence type="ECO:0000256" key="5">
    <source>
        <dbReference type="ARBA" id="ARBA00007739"/>
    </source>
</evidence>
<dbReference type="Pfam" id="PF00912">
    <property type="entry name" value="Transgly"/>
    <property type="match status" value="1"/>
</dbReference>
<evidence type="ECO:0000256" key="28">
    <source>
        <dbReference type="SAM" id="MobiDB-lite"/>
    </source>
</evidence>
<evidence type="ECO:0000256" key="13">
    <source>
        <dbReference type="ARBA" id="ARBA00022679"/>
    </source>
</evidence>
<dbReference type="UniPathway" id="UPA00219"/>
<evidence type="ECO:0000256" key="17">
    <source>
        <dbReference type="ARBA" id="ARBA00022968"/>
    </source>
</evidence>
<keyword evidence="15" id="KW-0378">Hydrolase</keyword>
<dbReference type="Gene3D" id="2.40.50.140">
    <property type="entry name" value="Nucleic acid-binding proteins"/>
    <property type="match status" value="1"/>
</dbReference>
<comment type="function">
    <text evidence="1">Cell wall formation. Synthesis of cross-linked peptidoglycan from the lipid intermediates. The enzyme has a penicillin-insensitive transglycosylase N-terminal domain (formation of linear glycan strands) and a penicillin-sensitive transpeptidase C-terminal domain (cross-linking of the peptide subunits).</text>
</comment>
<keyword evidence="14" id="KW-0812">Transmembrane</keyword>
<proteinExistence type="inferred from homology"/>
<evidence type="ECO:0000256" key="1">
    <source>
        <dbReference type="ARBA" id="ARBA00002624"/>
    </source>
</evidence>
<dbReference type="AlphaFoldDB" id="A1WZA5"/>
<dbReference type="FunFam" id="1.10.3810.10:FF:000003">
    <property type="entry name" value="Penicillin-binding protein 1a"/>
    <property type="match status" value="1"/>
</dbReference>
<dbReference type="GO" id="GO:0008955">
    <property type="term" value="F:peptidoglycan glycosyltransferase activity"/>
    <property type="evidence" value="ECO:0007669"/>
    <property type="project" value="UniProtKB-EC"/>
</dbReference>
<dbReference type="KEGG" id="hha:Hhal_2253"/>
<keyword evidence="23" id="KW-0961">Cell wall biogenesis/degradation</keyword>
<feature type="domain" description="Glycosyl transferase family 51" evidence="30">
    <location>
        <begin position="60"/>
        <end position="234"/>
    </location>
</feature>
<evidence type="ECO:0000256" key="10">
    <source>
        <dbReference type="ARBA" id="ARBA00022645"/>
    </source>
</evidence>
<dbReference type="Pfam" id="PF00905">
    <property type="entry name" value="Transpeptidase"/>
    <property type="match status" value="1"/>
</dbReference>
<dbReference type="Gene3D" id="3.40.710.10">
    <property type="entry name" value="DD-peptidase/beta-lactamase superfamily"/>
    <property type="match status" value="2"/>
</dbReference>
<evidence type="ECO:0000256" key="7">
    <source>
        <dbReference type="ARBA" id="ARBA00018638"/>
    </source>
</evidence>
<evidence type="ECO:0000256" key="12">
    <source>
        <dbReference type="ARBA" id="ARBA00022676"/>
    </source>
</evidence>
<evidence type="ECO:0000256" key="23">
    <source>
        <dbReference type="ARBA" id="ARBA00023316"/>
    </source>
</evidence>
<dbReference type="eggNOG" id="COG5009">
    <property type="taxonomic scope" value="Bacteria"/>
</dbReference>
<evidence type="ECO:0000256" key="22">
    <source>
        <dbReference type="ARBA" id="ARBA00023268"/>
    </source>
</evidence>
<dbReference type="GO" id="GO:0030288">
    <property type="term" value="C:outer membrane-bounded periplasmic space"/>
    <property type="evidence" value="ECO:0007669"/>
    <property type="project" value="TreeGrafter"/>
</dbReference>
<dbReference type="GO" id="GO:0071555">
    <property type="term" value="P:cell wall organization"/>
    <property type="evidence" value="ECO:0007669"/>
    <property type="project" value="UniProtKB-KW"/>
</dbReference>
<dbReference type="EC" id="2.4.99.28" evidence="25"/>
<comment type="pathway">
    <text evidence="3">Cell wall biogenesis; peptidoglycan biosynthesis.</text>
</comment>
<dbReference type="GO" id="GO:0008658">
    <property type="term" value="F:penicillin binding"/>
    <property type="evidence" value="ECO:0007669"/>
    <property type="project" value="InterPro"/>
</dbReference>
<dbReference type="InterPro" id="IPR001460">
    <property type="entry name" value="PCN-bd_Tpept"/>
</dbReference>
<dbReference type="GO" id="GO:0009252">
    <property type="term" value="P:peptidoglycan biosynthetic process"/>
    <property type="evidence" value="ECO:0007669"/>
    <property type="project" value="UniProtKB-UniPathway"/>
</dbReference>
<evidence type="ECO:0000313" key="33">
    <source>
        <dbReference type="Proteomes" id="UP000000647"/>
    </source>
</evidence>
<evidence type="ECO:0000256" key="26">
    <source>
        <dbReference type="ARBA" id="ARBA00049902"/>
    </source>
</evidence>
<dbReference type="Proteomes" id="UP000000647">
    <property type="component" value="Chromosome"/>
</dbReference>
<dbReference type="GO" id="GO:0046677">
    <property type="term" value="P:response to antibiotic"/>
    <property type="evidence" value="ECO:0007669"/>
    <property type="project" value="UniProtKB-KW"/>
</dbReference>
<dbReference type="Gene3D" id="1.10.3810.10">
    <property type="entry name" value="Biosynthetic peptidoglycan transglycosylase-like"/>
    <property type="match status" value="1"/>
</dbReference>
<keyword evidence="20" id="KW-0472">Membrane</keyword>
<dbReference type="Pfam" id="PF17092">
    <property type="entry name" value="PCB_OB"/>
    <property type="match status" value="1"/>
</dbReference>
<keyword evidence="19" id="KW-1133">Transmembrane helix</keyword>
<evidence type="ECO:0000256" key="27">
    <source>
        <dbReference type="ARBA" id="ARBA00060592"/>
    </source>
</evidence>
<dbReference type="EC" id="3.4.16.4" evidence="6"/>
<evidence type="ECO:0000259" key="30">
    <source>
        <dbReference type="Pfam" id="PF00912"/>
    </source>
</evidence>
<evidence type="ECO:0000256" key="4">
    <source>
        <dbReference type="ARBA" id="ARBA00007090"/>
    </source>
</evidence>
<evidence type="ECO:0000256" key="21">
    <source>
        <dbReference type="ARBA" id="ARBA00023251"/>
    </source>
</evidence>
<evidence type="ECO:0000256" key="3">
    <source>
        <dbReference type="ARBA" id="ARBA00004752"/>
    </source>
</evidence>
<dbReference type="InterPro" id="IPR050396">
    <property type="entry name" value="Glycosyltr_51/Transpeptidase"/>
</dbReference>
<evidence type="ECO:0000256" key="20">
    <source>
        <dbReference type="ARBA" id="ARBA00023136"/>
    </source>
</evidence>
<feature type="domain" description="Penicillin-binding protein transpeptidase" evidence="29">
    <location>
        <begin position="432"/>
        <end position="700"/>
    </location>
</feature>
<dbReference type="NCBIfam" id="TIGR02074">
    <property type="entry name" value="PBP_1a_fam"/>
    <property type="match status" value="1"/>
</dbReference>
<comment type="similarity">
    <text evidence="4">In the C-terminal section; belongs to the transpeptidase family.</text>
</comment>
<evidence type="ECO:0000256" key="8">
    <source>
        <dbReference type="ARBA" id="ARBA00022475"/>
    </source>
</evidence>
<keyword evidence="22" id="KW-0511">Multifunctional enzyme</keyword>
<gene>
    <name evidence="32" type="ordered locus">Hhal_2253</name>
</gene>
<keyword evidence="33" id="KW-1185">Reference proteome</keyword>
<dbReference type="OrthoDB" id="9766909at2"/>
<feature type="compositionally biased region" description="Basic and acidic residues" evidence="28">
    <location>
        <begin position="776"/>
        <end position="803"/>
    </location>
</feature>
<dbReference type="InterPro" id="IPR012338">
    <property type="entry name" value="Beta-lactam/transpept-like"/>
</dbReference>
<reference evidence="33" key="1">
    <citation type="submission" date="2006-12" db="EMBL/GenBank/DDBJ databases">
        <title>Complete sequence of Halorhodospira halophila SL1.</title>
        <authorList>
            <consortium name="US DOE Joint Genome Institute"/>
            <person name="Copeland A."/>
            <person name="Lucas S."/>
            <person name="Lapidus A."/>
            <person name="Barry K."/>
            <person name="Detter J.C."/>
            <person name="Glavina del Rio T."/>
            <person name="Hammon N."/>
            <person name="Israni S."/>
            <person name="Dalin E."/>
            <person name="Tice H."/>
            <person name="Pitluck S."/>
            <person name="Saunders E."/>
            <person name="Brettin T."/>
            <person name="Bruce D."/>
            <person name="Han C."/>
            <person name="Tapia R."/>
            <person name="Schmutz J."/>
            <person name="Larimer F."/>
            <person name="Land M."/>
            <person name="Hauser L."/>
            <person name="Kyrpides N."/>
            <person name="Mikhailova N."/>
            <person name="Hoff W."/>
            <person name="Richardson P."/>
        </authorList>
    </citation>
    <scope>NUCLEOTIDE SEQUENCE [LARGE SCALE GENOMIC DNA]</scope>
    <source>
        <strain evidence="33">DSM 244 / SL1</strain>
    </source>
</reference>
<dbReference type="STRING" id="349124.Hhal_2253"/>
<dbReference type="InterPro" id="IPR001264">
    <property type="entry name" value="Glyco_trans_51"/>
</dbReference>
<dbReference type="SUPFAM" id="SSF53955">
    <property type="entry name" value="Lysozyme-like"/>
    <property type="match status" value="1"/>
</dbReference>
<comment type="subcellular location">
    <subcellularLocation>
        <location evidence="2">Cell inner membrane</location>
        <topology evidence="2">Single-pass type II membrane protein</topology>
    </subcellularLocation>
</comment>
<reference evidence="32 33" key="2">
    <citation type="journal article" date="2013" name="Stand. Genomic Sci.">
        <title>Complete genome sequence of Halorhodospira halophila SL1.</title>
        <authorList>
            <person name="Challacombe J.F."/>
            <person name="Majid S."/>
            <person name="Deole R."/>
            <person name="Brettin T.S."/>
            <person name="Bruce D."/>
            <person name="Delano S.F."/>
            <person name="Detter J.C."/>
            <person name="Gleasner C.D."/>
            <person name="Han C.S."/>
            <person name="Misra M."/>
            <person name="Reitenga K.G."/>
            <person name="Mikhailova N."/>
            <person name="Woyke T."/>
            <person name="Pitluck S."/>
            <person name="Nolan M."/>
            <person name="Land M.L."/>
            <person name="Saunders E."/>
            <person name="Tapia R."/>
            <person name="Lapidus A."/>
            <person name="Ivanova N."/>
            <person name="Hoff W.D."/>
        </authorList>
    </citation>
    <scope>NUCLEOTIDE SEQUENCE [LARGE SCALE GENOMIC DNA]</scope>
    <source>
        <strain evidence="33">DSM 244 / SL1</strain>
    </source>
</reference>
<dbReference type="InterPro" id="IPR023346">
    <property type="entry name" value="Lysozyme-like_dom_sf"/>
</dbReference>
<feature type="domain" description="Penicillin-binding protein OB-like" evidence="31">
    <location>
        <begin position="322"/>
        <end position="430"/>
    </location>
</feature>
<evidence type="ECO:0000256" key="15">
    <source>
        <dbReference type="ARBA" id="ARBA00022801"/>
    </source>
</evidence>
<keyword evidence="21" id="KW-0046">Antibiotic resistance</keyword>
<evidence type="ECO:0000259" key="29">
    <source>
        <dbReference type="Pfam" id="PF00905"/>
    </source>
</evidence>
<dbReference type="GO" id="GO:0005886">
    <property type="term" value="C:plasma membrane"/>
    <property type="evidence" value="ECO:0007669"/>
    <property type="project" value="UniProtKB-SubCell"/>
</dbReference>
<evidence type="ECO:0000256" key="18">
    <source>
        <dbReference type="ARBA" id="ARBA00022984"/>
    </source>
</evidence>
<dbReference type="InterPro" id="IPR031376">
    <property type="entry name" value="PCB_OB"/>
</dbReference>
<keyword evidence="13 32" id="KW-0808">Transferase</keyword>
<keyword evidence="11" id="KW-0645">Protease</keyword>
<sequence length="803" mass="88341">MKRFLRILLYSTLTLVGSGAVLGAAAVAYALLVLAPQLPDAESLRDVRFQQPLRVVSAEGELIAEYGEQRRQPEDIDDIPTDLLLAFIAAEDDRFYEHPGVDYQGLARAVSHVARERSFGPGGSTITMQVARNFFLSREVTILRKVNEILLALQIERTLSKEEILELYLNKIYLGNRAYGVAAAAQVYYGKDLDELDLAQMAMIAGLPKAPSAANPIRNPRLALQRRAYVLGRMLNEGFISPERYQEAMAAPVTAELHAPRSRVDARYAGEMVRRTMTERYGAEEAYTGGYTVYTTIEKDRQEAANRALRSGLRDYDQRHGYRGPEGSMDAQAVGDPAAMNEVLGEHPPFGGLQAAVVLAVEPEAAWVWPRGGRVLQVDFETMEWARAYRGANRRGPAPEEAGDVLEVGDIVRVMPQGEGRAALSAVPDVSGALVAQDPLDGRVRALAGGFDFRLSSFNRAVQARRQTGSVFKPFIYSAALEGGYTPATLVNDAPVVFRDDALESYWRPGNYSGRFYGPTRLREALVFSRNLVSIRVLRDVGIDPTIAHAVRMGFPPESLPRDLSLALGSNSATPLQMSNAFAAFANGGYRVFPNIIERVEDGAGEVVFEPEFPEACELCRDDLPMASVPGDRTGLFDLPPPAERVLPEDNAWLISDMLADVIERGTGRGVRRVLDRGDLAGKTGTTNDLRDAWFVGYNQDLVATAWIGFDDQRSLGRGETGASAALPIWARFMSVALDGVEERPMPRPGGLVTVRIDPESGRATSSENPDAIFETFREETVPVRDDSDRRQRGDEHTERELF</sequence>
<keyword evidence="16" id="KW-0133">Cell shape</keyword>
<dbReference type="SUPFAM" id="SSF56601">
    <property type="entry name" value="beta-lactamase/transpeptidase-like"/>
    <property type="match status" value="1"/>
</dbReference>
<keyword evidence="18" id="KW-0573">Peptidoglycan synthesis</keyword>
<evidence type="ECO:0000256" key="2">
    <source>
        <dbReference type="ARBA" id="ARBA00004249"/>
    </source>
</evidence>
<dbReference type="HOGENOM" id="CLU_006354_2_4_6"/>
<keyword evidence="8" id="KW-1003">Cell membrane</keyword>
<evidence type="ECO:0000256" key="6">
    <source>
        <dbReference type="ARBA" id="ARBA00012448"/>
    </source>
</evidence>
<keyword evidence="10" id="KW-0121">Carboxypeptidase</keyword>
<evidence type="ECO:0000256" key="9">
    <source>
        <dbReference type="ARBA" id="ARBA00022519"/>
    </source>
</evidence>
<dbReference type="InterPro" id="IPR036950">
    <property type="entry name" value="PBP_transglycosylase"/>
</dbReference>
<evidence type="ECO:0000256" key="14">
    <source>
        <dbReference type="ARBA" id="ARBA00022692"/>
    </source>
</evidence>
<evidence type="ECO:0000259" key="31">
    <source>
        <dbReference type="Pfam" id="PF17092"/>
    </source>
</evidence>
<accession>A1WZA5</accession>